<evidence type="ECO:0000313" key="2">
    <source>
        <dbReference type="EMBL" id="OOK76361.1"/>
    </source>
</evidence>
<dbReference type="AlphaFoldDB" id="A0A1V3WY84"/>
<evidence type="ECO:0000313" key="4">
    <source>
        <dbReference type="Proteomes" id="UP000189229"/>
    </source>
</evidence>
<comment type="caution">
    <text evidence="1">The sequence shown here is derived from an EMBL/GenBank/DDBJ whole genome shotgun (WGS) entry which is preliminary data.</text>
</comment>
<accession>A0A1V3WY84</accession>
<evidence type="ECO:0000313" key="1">
    <source>
        <dbReference type="EMBL" id="OOK71211.1"/>
    </source>
</evidence>
<dbReference type="Proteomes" id="UP000189229">
    <property type="component" value="Unassembled WGS sequence"/>
</dbReference>
<dbReference type="Proteomes" id="UP000188532">
    <property type="component" value="Unassembled WGS sequence"/>
</dbReference>
<protein>
    <submittedName>
        <fullName evidence="1">Uncharacterized protein</fullName>
    </submittedName>
</protein>
<organism evidence="1 3">
    <name type="scientific">Mycobacterium kansasii</name>
    <dbReference type="NCBI Taxonomy" id="1768"/>
    <lineage>
        <taxon>Bacteria</taxon>
        <taxon>Bacillati</taxon>
        <taxon>Actinomycetota</taxon>
        <taxon>Actinomycetes</taxon>
        <taxon>Mycobacteriales</taxon>
        <taxon>Mycobacteriaceae</taxon>
        <taxon>Mycobacterium</taxon>
    </lineage>
</organism>
<dbReference type="EMBL" id="MVBM01000003">
    <property type="protein sequence ID" value="OOK76361.1"/>
    <property type="molecule type" value="Genomic_DNA"/>
</dbReference>
<name>A0A1V3WY84_MYCKA</name>
<sequence>MALSHSAAEMNLFQAGFFTDPATLWFVNHMDVIYPHC</sequence>
<gene>
    <name evidence="1" type="ORF">BZL29_5576</name>
    <name evidence="2" type="ORF">BZL30_4042</name>
</gene>
<dbReference type="EMBL" id="MVBN01000006">
    <property type="protein sequence ID" value="OOK71211.1"/>
    <property type="molecule type" value="Genomic_DNA"/>
</dbReference>
<evidence type="ECO:0000313" key="3">
    <source>
        <dbReference type="Proteomes" id="UP000188532"/>
    </source>
</evidence>
<reference evidence="3 4" key="1">
    <citation type="submission" date="2017-02" db="EMBL/GenBank/DDBJ databases">
        <title>Complete genome sequences of Mycobacterium kansasii strains isolated from rhesus macaques.</title>
        <authorList>
            <person name="Panda A."/>
            <person name="Nagaraj S."/>
            <person name="Zhao X."/>
            <person name="Tettelin H."/>
            <person name="Detolla L.J."/>
        </authorList>
    </citation>
    <scope>NUCLEOTIDE SEQUENCE [LARGE SCALE GENOMIC DNA]</scope>
    <source>
        <strain evidence="1 3">11-3469</strain>
        <strain evidence="2 4">11-3813</strain>
    </source>
</reference>
<proteinExistence type="predicted"/>